<comment type="catalytic activity">
    <reaction evidence="14 15">
        <text>guanosine(37) in tRNA + S-adenosyl-L-methionine = N(1)-methylguanosine(37) in tRNA + S-adenosyl-L-homocysteine + H(+)</text>
        <dbReference type="Rhea" id="RHEA:36899"/>
        <dbReference type="Rhea" id="RHEA-COMP:10145"/>
        <dbReference type="Rhea" id="RHEA-COMP:10147"/>
        <dbReference type="ChEBI" id="CHEBI:15378"/>
        <dbReference type="ChEBI" id="CHEBI:57856"/>
        <dbReference type="ChEBI" id="CHEBI:59789"/>
        <dbReference type="ChEBI" id="CHEBI:73542"/>
        <dbReference type="ChEBI" id="CHEBI:74269"/>
        <dbReference type="EC" id="2.1.1.228"/>
    </reaction>
</comment>
<evidence type="ECO:0000256" key="1">
    <source>
        <dbReference type="ARBA" id="ARBA00002634"/>
    </source>
</evidence>
<dbReference type="EC" id="2.1.1.228" evidence="5 15"/>
<protein>
    <recommendedName>
        <fullName evidence="6 15">tRNA (guanine-N(1)-)-methyltransferase</fullName>
        <ecNumber evidence="5 15">2.1.1.228</ecNumber>
    </recommendedName>
    <alternativeName>
        <fullName evidence="12 15">M1G-methyltransferase</fullName>
    </alternativeName>
    <alternativeName>
        <fullName evidence="13 15">tRNA [GM37] methyltransferase</fullName>
    </alternativeName>
</protein>
<comment type="subunit">
    <text evidence="4 15">Homodimer.</text>
</comment>
<dbReference type="eggNOG" id="COG0336">
    <property type="taxonomic scope" value="Bacteria"/>
</dbReference>
<dbReference type="Pfam" id="PF01746">
    <property type="entry name" value="tRNA_m1G_MT"/>
    <property type="match status" value="1"/>
</dbReference>
<evidence type="ECO:0000256" key="4">
    <source>
        <dbReference type="ARBA" id="ARBA00011738"/>
    </source>
</evidence>
<dbReference type="GO" id="GO:0052906">
    <property type="term" value="F:tRNA (guanine(37)-N1)-methyltransferase activity"/>
    <property type="evidence" value="ECO:0007669"/>
    <property type="project" value="UniProtKB-UniRule"/>
</dbReference>
<organism evidence="17 18">
    <name type="scientific">Fimbriimonas ginsengisoli Gsoil 348</name>
    <dbReference type="NCBI Taxonomy" id="661478"/>
    <lineage>
        <taxon>Bacteria</taxon>
        <taxon>Bacillati</taxon>
        <taxon>Armatimonadota</taxon>
        <taxon>Fimbriimonadia</taxon>
        <taxon>Fimbriimonadales</taxon>
        <taxon>Fimbriimonadaceae</taxon>
        <taxon>Fimbriimonas</taxon>
    </lineage>
</organism>
<evidence type="ECO:0000256" key="7">
    <source>
        <dbReference type="ARBA" id="ARBA00022490"/>
    </source>
</evidence>
<dbReference type="PANTHER" id="PTHR46417:SF1">
    <property type="entry name" value="TRNA (GUANINE-N(1)-)-METHYLTRANSFERASE"/>
    <property type="match status" value="1"/>
</dbReference>
<evidence type="ECO:0000256" key="13">
    <source>
        <dbReference type="ARBA" id="ARBA00033392"/>
    </source>
</evidence>
<dbReference type="GO" id="GO:0002939">
    <property type="term" value="P:tRNA N1-guanine methylation"/>
    <property type="evidence" value="ECO:0007669"/>
    <property type="project" value="TreeGrafter"/>
</dbReference>
<dbReference type="HOGENOM" id="CLU_047363_0_2_0"/>
<dbReference type="SUPFAM" id="SSF75217">
    <property type="entry name" value="alpha/beta knot"/>
    <property type="match status" value="1"/>
</dbReference>
<dbReference type="InterPro" id="IPR002649">
    <property type="entry name" value="tRNA_m1G_MeTrfase_TrmD"/>
</dbReference>
<evidence type="ECO:0000256" key="15">
    <source>
        <dbReference type="HAMAP-Rule" id="MF_00605"/>
    </source>
</evidence>
<dbReference type="PANTHER" id="PTHR46417">
    <property type="entry name" value="TRNA (GUANINE-N(1)-)-METHYLTRANSFERASE"/>
    <property type="match status" value="1"/>
</dbReference>
<evidence type="ECO:0000256" key="9">
    <source>
        <dbReference type="ARBA" id="ARBA00022679"/>
    </source>
</evidence>
<feature type="domain" description="tRNA methyltransferase TRMD/TRM10-type" evidence="16">
    <location>
        <begin position="1"/>
        <end position="164"/>
    </location>
</feature>
<sequence>MLIKAEPVALALEALQPDYEAAIILTDPAGEPFTQMAASELAGRKHLVFLCGHYEGFDHRVKTQLATHAFSIGDYVLTNGELPALVMADAVVRLLPGVLGNEGSLAADSHSDGLLSAPNFTRPETWRGEVVPEVLTRGNHRAIAAWRREQALRATIENRPDLLARAKLEKGDLDVLSS</sequence>
<comment type="function">
    <text evidence="1 15">Specifically methylates guanosine-37 in various tRNAs.</text>
</comment>
<reference evidence="17 18" key="1">
    <citation type="journal article" date="2014" name="PLoS ONE">
        <title>The first complete genome sequence of the class fimbriimonadia in the phylum armatimonadetes.</title>
        <authorList>
            <person name="Hu Z.Y."/>
            <person name="Wang Y.Z."/>
            <person name="Im W.T."/>
            <person name="Wang S.Y."/>
            <person name="Zhao G.P."/>
            <person name="Zheng H.J."/>
            <person name="Quan Z.X."/>
        </authorList>
    </citation>
    <scope>NUCLEOTIDE SEQUENCE [LARGE SCALE GENOMIC DNA]</scope>
    <source>
        <strain evidence="17">Gsoil 348</strain>
    </source>
</reference>
<feature type="binding site" evidence="15">
    <location>
        <begin position="72"/>
        <end position="77"/>
    </location>
    <ligand>
        <name>S-adenosyl-L-methionine</name>
        <dbReference type="ChEBI" id="CHEBI:59789"/>
    </ligand>
</feature>
<evidence type="ECO:0000256" key="6">
    <source>
        <dbReference type="ARBA" id="ARBA00014679"/>
    </source>
</evidence>
<evidence type="ECO:0000256" key="3">
    <source>
        <dbReference type="ARBA" id="ARBA00007630"/>
    </source>
</evidence>
<keyword evidence="9 15" id="KW-0808">Transferase</keyword>
<evidence type="ECO:0000256" key="11">
    <source>
        <dbReference type="ARBA" id="ARBA00022694"/>
    </source>
</evidence>
<dbReference type="Gene3D" id="3.40.1280.10">
    <property type="match status" value="1"/>
</dbReference>
<dbReference type="GO" id="GO:0005829">
    <property type="term" value="C:cytosol"/>
    <property type="evidence" value="ECO:0007669"/>
    <property type="project" value="TreeGrafter"/>
</dbReference>
<evidence type="ECO:0000256" key="8">
    <source>
        <dbReference type="ARBA" id="ARBA00022603"/>
    </source>
</evidence>
<gene>
    <name evidence="15" type="primary">trmD</name>
    <name evidence="17" type="ORF">OP10G_3521</name>
</gene>
<proteinExistence type="inferred from homology"/>
<evidence type="ECO:0000259" key="16">
    <source>
        <dbReference type="Pfam" id="PF01746"/>
    </source>
</evidence>
<evidence type="ECO:0000256" key="10">
    <source>
        <dbReference type="ARBA" id="ARBA00022691"/>
    </source>
</evidence>
<dbReference type="Gene3D" id="1.10.1270.20">
    <property type="entry name" value="tRNA(m1g37)methyltransferase, domain 2"/>
    <property type="match status" value="1"/>
</dbReference>
<dbReference type="KEGG" id="fgi:OP10G_3521"/>
<accession>A0A068NYD8</accession>
<evidence type="ECO:0000256" key="14">
    <source>
        <dbReference type="ARBA" id="ARBA00047783"/>
    </source>
</evidence>
<comment type="similarity">
    <text evidence="3 15">Belongs to the RNA methyltransferase TrmD family.</text>
</comment>
<keyword evidence="8 15" id="KW-0489">Methyltransferase</keyword>
<dbReference type="STRING" id="661478.OP10G_3521"/>
<evidence type="ECO:0000256" key="5">
    <source>
        <dbReference type="ARBA" id="ARBA00012807"/>
    </source>
</evidence>
<comment type="subcellular location">
    <subcellularLocation>
        <location evidence="2 15">Cytoplasm</location>
    </subcellularLocation>
</comment>
<dbReference type="InterPro" id="IPR029026">
    <property type="entry name" value="tRNA_m1G_MTases_N"/>
</dbReference>
<keyword evidence="7 15" id="KW-0963">Cytoplasm</keyword>
<evidence type="ECO:0000256" key="12">
    <source>
        <dbReference type="ARBA" id="ARBA00029736"/>
    </source>
</evidence>
<dbReference type="InterPro" id="IPR029028">
    <property type="entry name" value="Alpha/beta_knot_MTases"/>
</dbReference>
<dbReference type="Proteomes" id="UP000027982">
    <property type="component" value="Chromosome"/>
</dbReference>
<dbReference type="AlphaFoldDB" id="A0A068NYD8"/>
<dbReference type="EMBL" id="CP007139">
    <property type="protein sequence ID" value="AIE86889.1"/>
    <property type="molecule type" value="Genomic_DNA"/>
</dbReference>
<keyword evidence="10 15" id="KW-0949">S-adenosyl-L-methionine</keyword>
<keyword evidence="11 15" id="KW-0819">tRNA processing</keyword>
<evidence type="ECO:0000313" key="18">
    <source>
        <dbReference type="Proteomes" id="UP000027982"/>
    </source>
</evidence>
<evidence type="ECO:0000313" key="17">
    <source>
        <dbReference type="EMBL" id="AIE86889.1"/>
    </source>
</evidence>
<evidence type="ECO:0000256" key="2">
    <source>
        <dbReference type="ARBA" id="ARBA00004496"/>
    </source>
</evidence>
<dbReference type="HAMAP" id="MF_00605">
    <property type="entry name" value="TrmD"/>
    <property type="match status" value="1"/>
</dbReference>
<dbReference type="InterPro" id="IPR016009">
    <property type="entry name" value="tRNA_MeTrfase_TRMD/TRM10"/>
</dbReference>
<keyword evidence="18" id="KW-1185">Reference proteome</keyword>
<feature type="binding site" evidence="15">
    <location>
        <position position="52"/>
    </location>
    <ligand>
        <name>S-adenosyl-L-methionine</name>
        <dbReference type="ChEBI" id="CHEBI:59789"/>
    </ligand>
</feature>
<dbReference type="InterPro" id="IPR023148">
    <property type="entry name" value="tRNA_m1G_MeTrfase_C_sf"/>
</dbReference>
<name>A0A068NYD8_FIMGI</name>